<accession>A0A2R6X4C6</accession>
<proteinExistence type="predicted"/>
<evidence type="ECO:0000259" key="3">
    <source>
        <dbReference type="Pfam" id="PF02638"/>
    </source>
</evidence>
<dbReference type="AlphaFoldDB" id="A0A2R6X4C6"/>
<dbReference type="InterPro" id="IPR017853">
    <property type="entry name" value="GH"/>
</dbReference>
<dbReference type="InterPro" id="IPR003790">
    <property type="entry name" value="GHL10"/>
</dbReference>
<dbReference type="Pfam" id="PF02638">
    <property type="entry name" value="GHL10"/>
    <property type="match status" value="1"/>
</dbReference>
<protein>
    <recommendedName>
        <fullName evidence="3">Glycosyl hydrolase-like 10 domain-containing protein</fullName>
    </recommendedName>
</protein>
<evidence type="ECO:0000256" key="2">
    <source>
        <dbReference type="SAM" id="MobiDB-lite"/>
    </source>
</evidence>
<sequence length="663" mass="76275">MAEAEKIAIETGPEHSAGSHGRALLCPYEFEDPAFRRAGRLPNLRYGDQVRAVWVTRYDFESDVDIINIMQRSAQSGFNTVFFQVRGNATTYYRSKLEPWSETFEWQSPGYDPLSLAIQEAHARNMSLHAWINVMPMWRGSSPPTNKDHMYWSHPEWSWYDKHGERQPLNRGFYVSLNPCLPEARNHIVKVCREIVACYEVDGLHLDYIRFPNEPPVVNGQAYPHDKRTLELFQSNTGFTVEERPNLWDQWRSDCVTALVRDVCRTAKSIRPQIVLTAAVGAERLNALSHFQDVETWWKERLLDAVVPMNYTGCHRTFRRRVEREWLVKTKEHLILPITRMFFRQEFWPDNHKRHGPAQLVSDDSRVGWSRPPEPAIVMGTSVEFGDSRLLQKQLALALQRFGHFSVFSYASLFDQRTDGERLQPLLVFLRILADASEISVRNLGIPIVHPFRDRNTHAHPEEAGPYDQIQISQQFGFNAPVVALQPAVLIWRSRRKGKRFNTGEDGNKKISYRRTGRRRLLVKDRNRRGMSEEKHDSYESNLNSLLERGTESEESNGLLVANNWEVVRMSEATMREEEENNPFTAGHGLMKDLRGGSSFRRSEAGMFAPPVSPLCTVSASHILSHSCKFHLEGPVTDLSTKAGIVLKNIGKAVWSRLERSKL</sequence>
<feature type="compositionally biased region" description="Basic and acidic residues" evidence="2">
    <location>
        <begin position="524"/>
        <end position="539"/>
    </location>
</feature>
<dbReference type="PANTHER" id="PTHR43405:SF1">
    <property type="entry name" value="GLYCOSYL HYDROLASE DIGH"/>
    <property type="match status" value="1"/>
</dbReference>
<dbReference type="Gene3D" id="3.20.20.80">
    <property type="entry name" value="Glycosidases"/>
    <property type="match status" value="1"/>
</dbReference>
<dbReference type="SUPFAM" id="SSF51445">
    <property type="entry name" value="(Trans)glycosidases"/>
    <property type="match status" value="1"/>
</dbReference>
<evidence type="ECO:0000313" key="4">
    <source>
        <dbReference type="EMBL" id="PTQ40960.1"/>
    </source>
</evidence>
<dbReference type="InterPro" id="IPR052177">
    <property type="entry name" value="Divisome_Glycosyl_Hydrolase"/>
</dbReference>
<evidence type="ECO:0000256" key="1">
    <source>
        <dbReference type="ARBA" id="ARBA00022729"/>
    </source>
</evidence>
<evidence type="ECO:0000313" key="5">
    <source>
        <dbReference type="Proteomes" id="UP000244005"/>
    </source>
</evidence>
<dbReference type="EMBL" id="KZ772709">
    <property type="protein sequence ID" value="PTQ40960.1"/>
    <property type="molecule type" value="Genomic_DNA"/>
</dbReference>
<dbReference type="Proteomes" id="UP000244005">
    <property type="component" value="Unassembled WGS sequence"/>
</dbReference>
<feature type="region of interest" description="Disordered" evidence="2">
    <location>
        <begin position="524"/>
        <end position="550"/>
    </location>
</feature>
<organism evidence="4 5">
    <name type="scientific">Marchantia polymorpha</name>
    <name type="common">Common liverwort</name>
    <name type="synonym">Marchantia aquatica</name>
    <dbReference type="NCBI Taxonomy" id="3197"/>
    <lineage>
        <taxon>Eukaryota</taxon>
        <taxon>Viridiplantae</taxon>
        <taxon>Streptophyta</taxon>
        <taxon>Embryophyta</taxon>
        <taxon>Marchantiophyta</taxon>
        <taxon>Marchantiopsida</taxon>
        <taxon>Marchantiidae</taxon>
        <taxon>Marchantiales</taxon>
        <taxon>Marchantiaceae</taxon>
        <taxon>Marchantia</taxon>
    </lineage>
</organism>
<name>A0A2R6X4C6_MARPO</name>
<feature type="domain" description="Glycosyl hydrolase-like 10" evidence="3">
    <location>
        <begin position="50"/>
        <end position="326"/>
    </location>
</feature>
<gene>
    <name evidence="4" type="ORF">MARPO_0037s0128</name>
</gene>
<dbReference type="PANTHER" id="PTHR43405">
    <property type="entry name" value="GLYCOSYL HYDROLASE DIGH"/>
    <property type="match status" value="1"/>
</dbReference>
<reference evidence="5" key="1">
    <citation type="journal article" date="2017" name="Cell">
        <title>Insights into land plant evolution garnered from the Marchantia polymorpha genome.</title>
        <authorList>
            <person name="Bowman J.L."/>
            <person name="Kohchi T."/>
            <person name="Yamato K.T."/>
            <person name="Jenkins J."/>
            <person name="Shu S."/>
            <person name="Ishizaki K."/>
            <person name="Yamaoka S."/>
            <person name="Nishihama R."/>
            <person name="Nakamura Y."/>
            <person name="Berger F."/>
            <person name="Adam C."/>
            <person name="Aki S.S."/>
            <person name="Althoff F."/>
            <person name="Araki T."/>
            <person name="Arteaga-Vazquez M.A."/>
            <person name="Balasubrmanian S."/>
            <person name="Barry K."/>
            <person name="Bauer D."/>
            <person name="Boehm C.R."/>
            <person name="Briginshaw L."/>
            <person name="Caballero-Perez J."/>
            <person name="Catarino B."/>
            <person name="Chen F."/>
            <person name="Chiyoda S."/>
            <person name="Chovatia M."/>
            <person name="Davies K.M."/>
            <person name="Delmans M."/>
            <person name="Demura T."/>
            <person name="Dierschke T."/>
            <person name="Dolan L."/>
            <person name="Dorantes-Acosta A.E."/>
            <person name="Eklund D.M."/>
            <person name="Florent S.N."/>
            <person name="Flores-Sandoval E."/>
            <person name="Fujiyama A."/>
            <person name="Fukuzawa H."/>
            <person name="Galik B."/>
            <person name="Grimanelli D."/>
            <person name="Grimwood J."/>
            <person name="Grossniklaus U."/>
            <person name="Hamada T."/>
            <person name="Haseloff J."/>
            <person name="Hetherington A.J."/>
            <person name="Higo A."/>
            <person name="Hirakawa Y."/>
            <person name="Hundley H.N."/>
            <person name="Ikeda Y."/>
            <person name="Inoue K."/>
            <person name="Inoue S.I."/>
            <person name="Ishida S."/>
            <person name="Jia Q."/>
            <person name="Kakita M."/>
            <person name="Kanazawa T."/>
            <person name="Kawai Y."/>
            <person name="Kawashima T."/>
            <person name="Kennedy M."/>
            <person name="Kinose K."/>
            <person name="Kinoshita T."/>
            <person name="Kohara Y."/>
            <person name="Koide E."/>
            <person name="Komatsu K."/>
            <person name="Kopischke S."/>
            <person name="Kubo M."/>
            <person name="Kyozuka J."/>
            <person name="Lagercrantz U."/>
            <person name="Lin S.S."/>
            <person name="Lindquist E."/>
            <person name="Lipzen A.M."/>
            <person name="Lu C.W."/>
            <person name="De Luna E."/>
            <person name="Martienssen R.A."/>
            <person name="Minamino N."/>
            <person name="Mizutani M."/>
            <person name="Mizutani M."/>
            <person name="Mochizuki N."/>
            <person name="Monte I."/>
            <person name="Mosher R."/>
            <person name="Nagasaki H."/>
            <person name="Nakagami H."/>
            <person name="Naramoto S."/>
            <person name="Nishitani K."/>
            <person name="Ohtani M."/>
            <person name="Okamoto T."/>
            <person name="Okumura M."/>
            <person name="Phillips J."/>
            <person name="Pollak B."/>
            <person name="Reinders A."/>
            <person name="Rovekamp M."/>
            <person name="Sano R."/>
            <person name="Sawa S."/>
            <person name="Schmid M.W."/>
            <person name="Shirakawa M."/>
            <person name="Solano R."/>
            <person name="Spunde A."/>
            <person name="Suetsugu N."/>
            <person name="Sugano S."/>
            <person name="Sugiyama A."/>
            <person name="Sun R."/>
            <person name="Suzuki Y."/>
            <person name="Takenaka M."/>
            <person name="Takezawa D."/>
            <person name="Tomogane H."/>
            <person name="Tsuzuki M."/>
            <person name="Ueda T."/>
            <person name="Umeda M."/>
            <person name="Ward J.M."/>
            <person name="Watanabe Y."/>
            <person name="Yazaki K."/>
            <person name="Yokoyama R."/>
            <person name="Yoshitake Y."/>
            <person name="Yotsui I."/>
            <person name="Zachgo S."/>
            <person name="Schmutz J."/>
        </authorList>
    </citation>
    <scope>NUCLEOTIDE SEQUENCE [LARGE SCALE GENOMIC DNA]</scope>
    <source>
        <strain evidence="5">Tak-1</strain>
    </source>
</reference>
<keyword evidence="5" id="KW-1185">Reference proteome</keyword>
<dbReference type="OMA" id="SHPEWSW"/>
<dbReference type="Gramene" id="Mp3g10680.1">
    <property type="protein sequence ID" value="Mp3g10680.1.cds"/>
    <property type="gene ID" value="Mp3g10680"/>
</dbReference>
<dbReference type="OrthoDB" id="2018923at2759"/>
<keyword evidence="1" id="KW-0732">Signal</keyword>
<feature type="region of interest" description="Disordered" evidence="2">
    <location>
        <begin position="1"/>
        <end position="20"/>
    </location>
</feature>